<reference evidence="3" key="2">
    <citation type="submission" date="2023-05" db="EMBL/GenBank/DDBJ databases">
        <authorList>
            <person name="Schelkunov M.I."/>
        </authorList>
    </citation>
    <scope>NUCLEOTIDE SEQUENCE</scope>
    <source>
        <strain evidence="3">Hsosn_3</strain>
        <tissue evidence="3">Leaf</tissue>
    </source>
</reference>
<accession>A0AAD8J0K9</accession>
<dbReference type="Pfam" id="PF00194">
    <property type="entry name" value="Carb_anhydrase"/>
    <property type="match status" value="1"/>
</dbReference>
<evidence type="ECO:0000259" key="2">
    <source>
        <dbReference type="PROSITE" id="PS51144"/>
    </source>
</evidence>
<name>A0AAD8J0K9_9APIA</name>
<feature type="chain" id="PRO_5042268495" evidence="1">
    <location>
        <begin position="23"/>
        <end position="280"/>
    </location>
</feature>
<dbReference type="EMBL" id="JAUIZM010000003">
    <property type="protein sequence ID" value="KAK1393520.1"/>
    <property type="molecule type" value="Genomic_DNA"/>
</dbReference>
<keyword evidence="1" id="KW-0732">Signal</keyword>
<dbReference type="CDD" id="cd03124">
    <property type="entry name" value="alpha_CA_prokaryotic_like"/>
    <property type="match status" value="1"/>
</dbReference>
<dbReference type="SUPFAM" id="SSF51069">
    <property type="entry name" value="Carbonic anhydrase"/>
    <property type="match status" value="1"/>
</dbReference>
<dbReference type="GO" id="GO:0004089">
    <property type="term" value="F:carbonate dehydratase activity"/>
    <property type="evidence" value="ECO:0007669"/>
    <property type="project" value="InterPro"/>
</dbReference>
<dbReference type="Proteomes" id="UP001237642">
    <property type="component" value="Unassembled WGS sequence"/>
</dbReference>
<evidence type="ECO:0000313" key="3">
    <source>
        <dbReference type="EMBL" id="KAK1393520.1"/>
    </source>
</evidence>
<reference evidence="3" key="1">
    <citation type="submission" date="2023-02" db="EMBL/GenBank/DDBJ databases">
        <title>Genome of toxic invasive species Heracleum sosnowskyi carries increased number of genes despite the absence of recent whole-genome duplications.</title>
        <authorList>
            <person name="Schelkunov M."/>
            <person name="Shtratnikova V."/>
            <person name="Makarenko M."/>
            <person name="Klepikova A."/>
            <person name="Omelchenko D."/>
            <person name="Novikova G."/>
            <person name="Obukhova E."/>
            <person name="Bogdanov V."/>
            <person name="Penin A."/>
            <person name="Logacheva M."/>
        </authorList>
    </citation>
    <scope>NUCLEOTIDE SEQUENCE</scope>
    <source>
        <strain evidence="3">Hsosn_3</strain>
        <tissue evidence="3">Leaf</tissue>
    </source>
</reference>
<comment type="caution">
    <text evidence="3">The sequence shown here is derived from an EMBL/GenBank/DDBJ whole genome shotgun (WGS) entry which is preliminary data.</text>
</comment>
<dbReference type="InterPro" id="IPR023561">
    <property type="entry name" value="Carbonic_anhydrase_a-class"/>
</dbReference>
<sequence>MASSTFSFFLVISLVMLNTAFSTRKSQTMQKQQEEEEASKFGYIGGTGPDKWGSLSPNFSLCSRGKAQSPIDIVTHNAFLDKNLKPLTRVYHASNATLVDNGFNVGIRFDANVGGFSIDGKIYTLLQMHWHSPSEHRLNGRLMDAELHIVHKAEDGSIAVVAVLYKDGDADPLLAKIQNKLAELTYDRYAKREAGPEIVLGTFNTKQMRRKSHKYYRYIGSFTTPPCTENVIWNILGKVRSISKQQVDALRGPLDIACKRNARPVQPLNGRVIELYDEDQ</sequence>
<dbReference type="GO" id="GO:0006730">
    <property type="term" value="P:one-carbon metabolic process"/>
    <property type="evidence" value="ECO:0007669"/>
    <property type="project" value="TreeGrafter"/>
</dbReference>
<dbReference type="PROSITE" id="PS51144">
    <property type="entry name" value="ALPHA_CA_2"/>
    <property type="match status" value="1"/>
</dbReference>
<evidence type="ECO:0000256" key="1">
    <source>
        <dbReference type="SAM" id="SignalP"/>
    </source>
</evidence>
<dbReference type="InterPro" id="IPR001148">
    <property type="entry name" value="CA_dom"/>
</dbReference>
<proteinExistence type="predicted"/>
<dbReference type="SMART" id="SM01057">
    <property type="entry name" value="Carb_anhydrase"/>
    <property type="match status" value="1"/>
</dbReference>
<dbReference type="InterPro" id="IPR041891">
    <property type="entry name" value="Alpha_CA_prokaryot-like"/>
</dbReference>
<organism evidence="3 4">
    <name type="scientific">Heracleum sosnowskyi</name>
    <dbReference type="NCBI Taxonomy" id="360622"/>
    <lineage>
        <taxon>Eukaryota</taxon>
        <taxon>Viridiplantae</taxon>
        <taxon>Streptophyta</taxon>
        <taxon>Embryophyta</taxon>
        <taxon>Tracheophyta</taxon>
        <taxon>Spermatophyta</taxon>
        <taxon>Magnoliopsida</taxon>
        <taxon>eudicotyledons</taxon>
        <taxon>Gunneridae</taxon>
        <taxon>Pentapetalae</taxon>
        <taxon>asterids</taxon>
        <taxon>campanulids</taxon>
        <taxon>Apiales</taxon>
        <taxon>Apiaceae</taxon>
        <taxon>Apioideae</taxon>
        <taxon>apioid superclade</taxon>
        <taxon>Tordylieae</taxon>
        <taxon>Tordyliinae</taxon>
        <taxon>Heracleum</taxon>
    </lineage>
</organism>
<dbReference type="Gene3D" id="3.10.200.10">
    <property type="entry name" value="Alpha carbonic anhydrase"/>
    <property type="match status" value="1"/>
</dbReference>
<feature type="signal peptide" evidence="1">
    <location>
        <begin position="1"/>
        <end position="22"/>
    </location>
</feature>
<feature type="domain" description="Alpha-carbonic anhydrase" evidence="2">
    <location>
        <begin position="39"/>
        <end position="277"/>
    </location>
</feature>
<dbReference type="AlphaFoldDB" id="A0AAD8J0K9"/>
<dbReference type="InterPro" id="IPR036398">
    <property type="entry name" value="CA_dom_sf"/>
</dbReference>
<gene>
    <name evidence="3" type="ORF">POM88_012576</name>
</gene>
<keyword evidence="4" id="KW-1185">Reference proteome</keyword>
<protein>
    <submittedName>
        <fullName evidence="3">Carbonic anhydrase</fullName>
    </submittedName>
</protein>
<dbReference type="PANTHER" id="PTHR18952">
    <property type="entry name" value="CARBONIC ANHYDRASE"/>
    <property type="match status" value="1"/>
</dbReference>
<evidence type="ECO:0000313" key="4">
    <source>
        <dbReference type="Proteomes" id="UP001237642"/>
    </source>
</evidence>
<dbReference type="GO" id="GO:0008270">
    <property type="term" value="F:zinc ion binding"/>
    <property type="evidence" value="ECO:0007669"/>
    <property type="project" value="InterPro"/>
</dbReference>
<dbReference type="PANTHER" id="PTHR18952:SF236">
    <property type="entry name" value="ALPHA CARBONIC ANHYDRASE 1, CHLOROPLASTIC"/>
    <property type="match status" value="1"/>
</dbReference>